<dbReference type="Proteomes" id="UP000002385">
    <property type="component" value="Chromosome"/>
</dbReference>
<accession>B7L1P7</accession>
<organism evidence="1 2">
    <name type="scientific">Methylorubrum extorquens (strain CM4 / NCIMB 13688)</name>
    <name type="common">Methylobacterium extorquens</name>
    <dbReference type="NCBI Taxonomy" id="440085"/>
    <lineage>
        <taxon>Bacteria</taxon>
        <taxon>Pseudomonadati</taxon>
        <taxon>Pseudomonadota</taxon>
        <taxon>Alphaproteobacteria</taxon>
        <taxon>Hyphomicrobiales</taxon>
        <taxon>Methylobacteriaceae</taxon>
        <taxon>Methylorubrum</taxon>
    </lineage>
</organism>
<evidence type="ECO:0000313" key="2">
    <source>
        <dbReference type="Proteomes" id="UP000002385"/>
    </source>
</evidence>
<reference evidence="2" key="1">
    <citation type="submission" date="2008-12" db="EMBL/GenBank/DDBJ databases">
        <title>Complete sequence of chromosome of Methylobacterium chloromethanicum CM4.</title>
        <authorList>
            <consortium name="US DOE Joint Genome Institute"/>
            <person name="Lucas S."/>
            <person name="Copeland A."/>
            <person name="Lapidus A."/>
            <person name="Glavina del Rio T."/>
            <person name="Dalin E."/>
            <person name="Tice H."/>
            <person name="Bruce D."/>
            <person name="Goodwin L."/>
            <person name="Pitluck S."/>
            <person name="Chertkov O."/>
            <person name="Brettin T."/>
            <person name="Detter J.C."/>
            <person name="Han C."/>
            <person name="Larimer F."/>
            <person name="Land M."/>
            <person name="Hauser L."/>
            <person name="Kyrpides N."/>
            <person name="Mikhailova N."/>
            <person name="Marx C."/>
            <person name="Richardson P."/>
        </authorList>
    </citation>
    <scope>NUCLEOTIDE SEQUENCE [LARGE SCALE GENOMIC DNA]</scope>
    <source>
        <strain evidence="2">CM4 / NCIMB 13688</strain>
    </source>
</reference>
<dbReference type="AlphaFoldDB" id="B7L1P7"/>
<evidence type="ECO:0000313" key="1">
    <source>
        <dbReference type="EMBL" id="ACK81441.1"/>
    </source>
</evidence>
<name>B7L1P7_METC4</name>
<protein>
    <submittedName>
        <fullName evidence="1">Uncharacterized protein</fullName>
    </submittedName>
</protein>
<sequence>MRTFECAVSDRRASGASEEEVQQAEAELDRWEGWYAEVQTGFSDILRGFAAGAAFAARMMDVRSASGAGNAFRTMGDADLDAITSLEMAVRFEAVGTLLRLSYARMAWNHRSGPAPLDGLSPVAGRDLGLRPGKAVAA</sequence>
<gene>
    <name evidence="1" type="ordered locus">Mchl_0506</name>
</gene>
<dbReference type="EMBL" id="CP001298">
    <property type="protein sequence ID" value="ACK81441.1"/>
    <property type="molecule type" value="Genomic_DNA"/>
</dbReference>
<reference evidence="1 2" key="2">
    <citation type="journal article" date="2012" name="J. Bacteriol.">
        <title>Complete genome sequences of six strains of the genus Methylobacterium.</title>
        <authorList>
            <person name="Marx C.J."/>
            <person name="Bringel F."/>
            <person name="Chistoserdova L."/>
            <person name="Moulin L."/>
            <person name="Farhan Ul Haque M."/>
            <person name="Fleischman D.E."/>
            <person name="Gruffaz C."/>
            <person name="Jourand P."/>
            <person name="Knief C."/>
            <person name="Lee M.C."/>
            <person name="Muller E.E."/>
            <person name="Nadalig T."/>
            <person name="Peyraud R."/>
            <person name="Roselli S."/>
            <person name="Russ L."/>
            <person name="Goodwin L.A."/>
            <person name="Ivanova N."/>
            <person name="Kyrpides N."/>
            <person name="Lajus A."/>
            <person name="Land M.L."/>
            <person name="Medigue C."/>
            <person name="Mikhailova N."/>
            <person name="Nolan M."/>
            <person name="Woyke T."/>
            <person name="Stolyar S."/>
            <person name="Vorholt J.A."/>
            <person name="Vuilleumier S."/>
        </authorList>
    </citation>
    <scope>NUCLEOTIDE SEQUENCE [LARGE SCALE GENOMIC DNA]</scope>
    <source>
        <strain evidence="2">CM4 / NCIMB 13688</strain>
    </source>
</reference>
<dbReference type="KEGG" id="mch:Mchl_0506"/>
<proteinExistence type="predicted"/>
<dbReference type="HOGENOM" id="CLU_1852845_0_0_5"/>